<organism evidence="2 3">
    <name type="scientific">Marinovum algicola</name>
    <dbReference type="NCBI Taxonomy" id="42444"/>
    <lineage>
        <taxon>Bacteria</taxon>
        <taxon>Pseudomonadati</taxon>
        <taxon>Pseudomonadota</taxon>
        <taxon>Alphaproteobacteria</taxon>
        <taxon>Rhodobacterales</taxon>
        <taxon>Roseobacteraceae</taxon>
        <taxon>Marinovum</taxon>
    </lineage>
</organism>
<protein>
    <submittedName>
        <fullName evidence="2">Uroporphyrinogen-III synthase</fullName>
    </submittedName>
</protein>
<dbReference type="Pfam" id="PF02602">
    <property type="entry name" value="HEM4"/>
    <property type="match status" value="1"/>
</dbReference>
<gene>
    <name evidence="2" type="ORF">SAMN04487940_1446</name>
</gene>
<dbReference type="InterPro" id="IPR003754">
    <property type="entry name" value="4pyrrol_synth_uPrphyn_synth"/>
</dbReference>
<keyword evidence="3" id="KW-1185">Reference proteome</keyword>
<evidence type="ECO:0000259" key="1">
    <source>
        <dbReference type="Pfam" id="PF02602"/>
    </source>
</evidence>
<dbReference type="CDD" id="cd06578">
    <property type="entry name" value="HemD"/>
    <property type="match status" value="1"/>
</dbReference>
<proteinExistence type="predicted"/>
<evidence type="ECO:0000313" key="2">
    <source>
        <dbReference type="EMBL" id="SEK11892.1"/>
    </source>
</evidence>
<dbReference type="SUPFAM" id="SSF69618">
    <property type="entry name" value="HemD-like"/>
    <property type="match status" value="1"/>
</dbReference>
<dbReference type="GO" id="GO:0004852">
    <property type="term" value="F:uroporphyrinogen-III synthase activity"/>
    <property type="evidence" value="ECO:0007669"/>
    <property type="project" value="InterPro"/>
</dbReference>
<dbReference type="InterPro" id="IPR036108">
    <property type="entry name" value="4pyrrol_syn_uPrphyn_synt_sf"/>
</dbReference>
<dbReference type="EMBL" id="FNYY01000044">
    <property type="protein sequence ID" value="SEK11892.1"/>
    <property type="molecule type" value="Genomic_DNA"/>
</dbReference>
<comment type="caution">
    <text evidence="2">The sequence shown here is derived from an EMBL/GenBank/DDBJ whole genome shotgun (WGS) entry which is preliminary data.</text>
</comment>
<dbReference type="Gene3D" id="3.40.50.10090">
    <property type="match status" value="2"/>
</dbReference>
<dbReference type="RefSeq" id="WP_083416221.1">
    <property type="nucleotide sequence ID" value="NZ_FWFM01000003.1"/>
</dbReference>
<dbReference type="GO" id="GO:0033014">
    <property type="term" value="P:tetrapyrrole biosynthetic process"/>
    <property type="evidence" value="ECO:0007669"/>
    <property type="project" value="InterPro"/>
</dbReference>
<feature type="domain" description="Tetrapyrrole biosynthesis uroporphyrinogen III synthase" evidence="1">
    <location>
        <begin position="36"/>
        <end position="225"/>
    </location>
</feature>
<dbReference type="Proteomes" id="UP000182932">
    <property type="component" value="Unassembled WGS sequence"/>
</dbReference>
<sequence length="247" mass="25694">MMANNPAQHPPALLLTRPRVDAESFLADLRRSVTPGTVVISPVLRIVATGAVPDLAGVTAVVFTSANGVRAGKLPPGLRAFCVGCKTTQAAQAAGYVAEMVGETADQLVAHLAGLRPEGGMLHLRGRHARGDVAARLTAMGMNAREMIVYDQQACDFTREARALLDAEKPVILPLFSPRSAEIVVRQARARAPLWVVALSPAVASCAAPLKPERLVIAARPDRAAICAAVAGVIGGGSPLEGPSRVP</sequence>
<dbReference type="AlphaFoldDB" id="A0A975WFM1"/>
<reference evidence="2 3" key="1">
    <citation type="submission" date="2016-10" db="EMBL/GenBank/DDBJ databases">
        <authorList>
            <person name="Varghese N."/>
            <person name="Submissions S."/>
        </authorList>
    </citation>
    <scope>NUCLEOTIDE SEQUENCE [LARGE SCALE GENOMIC DNA]</scope>
    <source>
        <strain evidence="2 3">FF3</strain>
    </source>
</reference>
<evidence type="ECO:0000313" key="3">
    <source>
        <dbReference type="Proteomes" id="UP000182932"/>
    </source>
</evidence>
<name>A0A975WFM1_9RHOB</name>
<accession>A0A975WFM1</accession>